<dbReference type="InterPro" id="IPR011990">
    <property type="entry name" value="TPR-like_helical_dom_sf"/>
</dbReference>
<feature type="region of interest" description="Disordered" evidence="2">
    <location>
        <begin position="658"/>
        <end position="737"/>
    </location>
</feature>
<sequence length="737" mass="83120">MLNCRACLWRCIQALDAPASNAQRLGRDVTPIFLPGQQRLFSTTPEVVRKTGSRPSQPVNVERLSHNNEEPWQRSAVAANQKRRERAALHDPRPQNVNERPDMARLGRRDPTMSDADWNNRKRELRHLRDPLEVATFVRQELQKGKAKEMLQLVRMASHSMQCVVSWNHIIDHHLAKERVNDALKVYNEMKKRAQFPDSYTYTILLRGLSINAHLSGVLSKALSVYHSLSAPNSRIEPSIIHTNAALRVCARAMDMDALWGIAGKIPEHGPQSANAVTYITIINSIRQNLLLGGPKGETWTESAARKERAVMEGRRIWEDIIARWRNADLRIDEELVCAMARLLLIGSRPRDWDDVLSLVEQTMDVPRLVPRLGTPARKDSGVPQLRAHNVHPDYKFDDDHLKPDKSPMRGDEFLALTPQGIASAVSNPLSYVRPGNNTLSVIQEACQKVVANKAAQEYWDLLTDPTTYRIVPDVNNLHMRLRNLRQNRASAAALDLLQNDMVAKGVKPKPGTFRIALSTCVRDKNNHNSLRTANSMLQVMLKTLEDADPKAVGMYAELALTFPHATGSDIVDALTILNPLVKSIRLQLGIGGGERPEVRHIGPHYLKGEERQDALAALRKVYAVYDKLLLSNMLPEEQKAPFKGERARLSSFIQRSVFKDQRSRGGPQRDRPRRSEDPEEADLHGYLNNEADGQEGELEQQTREVSKQSPKLNNEYASTVPESRSWGSNNDARRFG</sequence>
<proteinExistence type="predicted"/>
<dbReference type="GO" id="GO:0005739">
    <property type="term" value="C:mitochondrion"/>
    <property type="evidence" value="ECO:0007669"/>
    <property type="project" value="TreeGrafter"/>
</dbReference>
<dbReference type="NCBIfam" id="TIGR00756">
    <property type="entry name" value="PPR"/>
    <property type="match status" value="1"/>
</dbReference>
<dbReference type="GO" id="GO:0140053">
    <property type="term" value="P:mitochondrial gene expression"/>
    <property type="evidence" value="ECO:0007669"/>
    <property type="project" value="TreeGrafter"/>
</dbReference>
<evidence type="ECO:0000256" key="2">
    <source>
        <dbReference type="SAM" id="MobiDB-lite"/>
    </source>
</evidence>
<dbReference type="PANTHER" id="PTHR47938:SF35">
    <property type="entry name" value="PENTATRICOPEPTIDE REPEAT-CONTAINING PROTEIN 4, MITOCHONDRIAL-RELATED"/>
    <property type="match status" value="1"/>
</dbReference>
<keyword evidence="4" id="KW-1185">Reference proteome</keyword>
<dbReference type="EMBL" id="JAGMVJ010000008">
    <property type="protein sequence ID" value="KAH7088347.1"/>
    <property type="molecule type" value="Genomic_DNA"/>
</dbReference>
<dbReference type="Pfam" id="PF13041">
    <property type="entry name" value="PPR_2"/>
    <property type="match status" value="1"/>
</dbReference>
<feature type="region of interest" description="Disordered" evidence="2">
    <location>
        <begin position="49"/>
        <end position="122"/>
    </location>
</feature>
<dbReference type="Proteomes" id="UP000813461">
    <property type="component" value="Unassembled WGS sequence"/>
</dbReference>
<dbReference type="Gene3D" id="1.25.40.10">
    <property type="entry name" value="Tetratricopeptide repeat domain"/>
    <property type="match status" value="1"/>
</dbReference>
<feature type="compositionally biased region" description="Basic and acidic residues" evidence="2">
    <location>
        <begin position="63"/>
        <end position="72"/>
    </location>
</feature>
<protein>
    <recommendedName>
        <fullName evidence="5">Pentatricopeptide repeat protein</fullName>
    </recommendedName>
</protein>
<organism evidence="3 4">
    <name type="scientific">Paraphoma chrysanthemicola</name>
    <dbReference type="NCBI Taxonomy" id="798071"/>
    <lineage>
        <taxon>Eukaryota</taxon>
        <taxon>Fungi</taxon>
        <taxon>Dikarya</taxon>
        <taxon>Ascomycota</taxon>
        <taxon>Pezizomycotina</taxon>
        <taxon>Dothideomycetes</taxon>
        <taxon>Pleosporomycetidae</taxon>
        <taxon>Pleosporales</taxon>
        <taxon>Pleosporineae</taxon>
        <taxon>Phaeosphaeriaceae</taxon>
        <taxon>Paraphoma</taxon>
    </lineage>
</organism>
<evidence type="ECO:0008006" key="5">
    <source>
        <dbReference type="Google" id="ProtNLM"/>
    </source>
</evidence>
<dbReference type="PROSITE" id="PS51375">
    <property type="entry name" value="PPR"/>
    <property type="match status" value="1"/>
</dbReference>
<gene>
    <name evidence="3" type="ORF">FB567DRAFT_494560</name>
</gene>
<dbReference type="AlphaFoldDB" id="A0A8K0W073"/>
<comment type="caution">
    <text evidence="3">The sequence shown here is derived from an EMBL/GenBank/DDBJ whole genome shotgun (WGS) entry which is preliminary data.</text>
</comment>
<dbReference type="OrthoDB" id="185373at2759"/>
<feature type="compositionally biased region" description="Polar residues" evidence="2">
    <location>
        <begin position="708"/>
        <end position="731"/>
    </location>
</feature>
<dbReference type="InterPro" id="IPR002885">
    <property type="entry name" value="PPR_rpt"/>
</dbReference>
<evidence type="ECO:0000313" key="4">
    <source>
        <dbReference type="Proteomes" id="UP000813461"/>
    </source>
</evidence>
<reference evidence="3" key="1">
    <citation type="journal article" date="2021" name="Nat. Commun.">
        <title>Genetic determinants of endophytism in the Arabidopsis root mycobiome.</title>
        <authorList>
            <person name="Mesny F."/>
            <person name="Miyauchi S."/>
            <person name="Thiergart T."/>
            <person name="Pickel B."/>
            <person name="Atanasova L."/>
            <person name="Karlsson M."/>
            <person name="Huettel B."/>
            <person name="Barry K.W."/>
            <person name="Haridas S."/>
            <person name="Chen C."/>
            <person name="Bauer D."/>
            <person name="Andreopoulos W."/>
            <person name="Pangilinan J."/>
            <person name="LaButti K."/>
            <person name="Riley R."/>
            <person name="Lipzen A."/>
            <person name="Clum A."/>
            <person name="Drula E."/>
            <person name="Henrissat B."/>
            <person name="Kohler A."/>
            <person name="Grigoriev I.V."/>
            <person name="Martin F.M."/>
            <person name="Hacquard S."/>
        </authorList>
    </citation>
    <scope>NUCLEOTIDE SEQUENCE</scope>
    <source>
        <strain evidence="3">MPI-SDFR-AT-0120</strain>
    </source>
</reference>
<evidence type="ECO:0000256" key="1">
    <source>
        <dbReference type="PROSITE-ProRule" id="PRU00708"/>
    </source>
</evidence>
<feature type="repeat" description="PPR" evidence="1">
    <location>
        <begin position="163"/>
        <end position="197"/>
    </location>
</feature>
<name>A0A8K0W073_9PLEO</name>
<dbReference type="PANTHER" id="PTHR47938">
    <property type="entry name" value="RESPIRATORY COMPLEX I CHAPERONE (CIA84), PUTATIVE (AFU_ORTHOLOGUE AFUA_2G06020)-RELATED"/>
    <property type="match status" value="1"/>
</dbReference>
<feature type="compositionally biased region" description="Basic and acidic residues" evidence="2">
    <location>
        <begin position="658"/>
        <end position="677"/>
    </location>
</feature>
<dbReference type="GO" id="GO:0003729">
    <property type="term" value="F:mRNA binding"/>
    <property type="evidence" value="ECO:0007669"/>
    <property type="project" value="TreeGrafter"/>
</dbReference>
<feature type="compositionally biased region" description="Basic and acidic residues" evidence="2">
    <location>
        <begin position="86"/>
        <end position="122"/>
    </location>
</feature>
<evidence type="ECO:0000313" key="3">
    <source>
        <dbReference type="EMBL" id="KAH7088347.1"/>
    </source>
</evidence>
<accession>A0A8K0W073</accession>